<dbReference type="InterPro" id="IPR012675">
    <property type="entry name" value="Beta-grasp_dom_sf"/>
</dbReference>
<dbReference type="NCBIfam" id="TIGR01683">
    <property type="entry name" value="thiS"/>
    <property type="match status" value="1"/>
</dbReference>
<proteinExistence type="predicted"/>
<reference evidence="1" key="1">
    <citation type="submission" date="2018-05" db="EMBL/GenBank/DDBJ databases">
        <authorList>
            <person name="Lanie J.A."/>
            <person name="Ng W.-L."/>
            <person name="Kazmierczak K.M."/>
            <person name="Andrzejewski T.M."/>
            <person name="Davidsen T.M."/>
            <person name="Wayne K.J."/>
            <person name="Tettelin H."/>
            <person name="Glass J.I."/>
            <person name="Rusch D."/>
            <person name="Podicherti R."/>
            <person name="Tsui H.-C.T."/>
            <person name="Winkler M.E."/>
        </authorList>
    </citation>
    <scope>NUCLEOTIDE SEQUENCE</scope>
</reference>
<dbReference type="Pfam" id="PF02597">
    <property type="entry name" value="ThiS"/>
    <property type="match status" value="1"/>
</dbReference>
<protein>
    <recommendedName>
        <fullName evidence="2">Thiamine biosynthesis protein ThiS</fullName>
    </recommendedName>
</protein>
<dbReference type="InterPro" id="IPR016155">
    <property type="entry name" value="Mopterin_synth/thiamin_S_b"/>
</dbReference>
<evidence type="ECO:0000313" key="1">
    <source>
        <dbReference type="EMBL" id="SVB41893.1"/>
    </source>
</evidence>
<organism evidence="1">
    <name type="scientific">marine metagenome</name>
    <dbReference type="NCBI Taxonomy" id="408172"/>
    <lineage>
        <taxon>unclassified sequences</taxon>
        <taxon>metagenomes</taxon>
        <taxon>ecological metagenomes</taxon>
    </lineage>
</organism>
<accession>A0A382DW42</accession>
<name>A0A382DW42_9ZZZZ</name>
<dbReference type="PANTHER" id="PTHR34472:SF1">
    <property type="entry name" value="SULFUR CARRIER PROTEIN THIS"/>
    <property type="match status" value="1"/>
</dbReference>
<dbReference type="InterPro" id="IPR003749">
    <property type="entry name" value="ThiS/MoaD-like"/>
</dbReference>
<dbReference type="Gene3D" id="3.10.20.30">
    <property type="match status" value="1"/>
</dbReference>
<gene>
    <name evidence="1" type="ORF">METZ01_LOCUS194747</name>
</gene>
<dbReference type="EMBL" id="UINC01041096">
    <property type="protein sequence ID" value="SVB41893.1"/>
    <property type="molecule type" value="Genomic_DNA"/>
</dbReference>
<dbReference type="PANTHER" id="PTHR34472">
    <property type="entry name" value="SULFUR CARRIER PROTEIN THIS"/>
    <property type="match status" value="1"/>
</dbReference>
<sequence>MVLKINGEEKNIYSSINLAELLLELEIVSPHCAVALNQEVVPSSKLKQTKIHDGDNVEIVHAVGGGL</sequence>
<dbReference type="InterPro" id="IPR010035">
    <property type="entry name" value="Thi_S"/>
</dbReference>
<dbReference type="AlphaFoldDB" id="A0A382DW42"/>
<evidence type="ECO:0008006" key="2">
    <source>
        <dbReference type="Google" id="ProtNLM"/>
    </source>
</evidence>
<dbReference type="CDD" id="cd00565">
    <property type="entry name" value="Ubl_ThiS"/>
    <property type="match status" value="1"/>
</dbReference>
<dbReference type="SUPFAM" id="SSF54285">
    <property type="entry name" value="MoaD/ThiS"/>
    <property type="match status" value="1"/>
</dbReference>